<evidence type="ECO:0000313" key="2">
    <source>
        <dbReference type="EMBL" id="PHJ90874.1"/>
    </source>
</evidence>
<reference evidence="2 3" key="1">
    <citation type="submission" date="2015-02" db="EMBL/GenBank/DDBJ databases">
        <title>Nostoc linckia genome annotation.</title>
        <authorList>
            <person name="Zhou Z."/>
        </authorList>
    </citation>
    <scope>NUCLEOTIDE SEQUENCE [LARGE SCALE GENOMIC DNA]</scope>
    <source>
        <strain evidence="3">z8</strain>
    </source>
</reference>
<sequence length="127" mass="14116">MELLEGNNGVKGAKTEEKSEEKPKKNRERQEKRRYLPSLPSAISAADMNTVEYSALADRTAVEWSSLQNYEMFSLAADGSFPMIKVSRSKAVRIADRQVLMVGSGRCFRVSLSNHPTQKKPQSLPGA</sequence>
<organism evidence="2 3">
    <name type="scientific">Nostoc linckia z8</name>
    <dbReference type="NCBI Taxonomy" id="1628746"/>
    <lineage>
        <taxon>Bacteria</taxon>
        <taxon>Bacillati</taxon>
        <taxon>Cyanobacteriota</taxon>
        <taxon>Cyanophyceae</taxon>
        <taxon>Nostocales</taxon>
        <taxon>Nostocaceae</taxon>
        <taxon>Nostoc</taxon>
    </lineage>
</organism>
<name>A0A9Q6EGU4_NOSLI</name>
<feature type="compositionally biased region" description="Basic and acidic residues" evidence="1">
    <location>
        <begin position="13"/>
        <end position="34"/>
    </location>
</feature>
<gene>
    <name evidence="2" type="ORF">VF08_37215</name>
</gene>
<comment type="caution">
    <text evidence="2">The sequence shown here is derived from an EMBL/GenBank/DDBJ whole genome shotgun (WGS) entry which is preliminary data.</text>
</comment>
<evidence type="ECO:0000256" key="1">
    <source>
        <dbReference type="SAM" id="MobiDB-lite"/>
    </source>
</evidence>
<dbReference type="Proteomes" id="UP000222310">
    <property type="component" value="Unassembled WGS sequence"/>
</dbReference>
<protein>
    <submittedName>
        <fullName evidence="2">Uncharacterized protein</fullName>
    </submittedName>
</protein>
<evidence type="ECO:0000313" key="3">
    <source>
        <dbReference type="Proteomes" id="UP000222310"/>
    </source>
</evidence>
<dbReference type="GeneID" id="57098949"/>
<dbReference type="AlphaFoldDB" id="A0A9Q6EGU4"/>
<accession>A0A9Q6EGU4</accession>
<feature type="region of interest" description="Disordered" evidence="1">
    <location>
        <begin position="1"/>
        <end position="40"/>
    </location>
</feature>
<dbReference type="EMBL" id="LAHD01000238">
    <property type="protein sequence ID" value="PHJ90874.1"/>
    <property type="molecule type" value="Genomic_DNA"/>
</dbReference>
<dbReference type="RefSeq" id="WP_099072777.1">
    <property type="nucleotide sequence ID" value="NZ_LAHD01000238.1"/>
</dbReference>
<proteinExistence type="predicted"/>